<dbReference type="AlphaFoldDB" id="A0A2Z6QZG0"/>
<evidence type="ECO:0000313" key="1">
    <source>
        <dbReference type="EMBL" id="GBB90704.1"/>
    </source>
</evidence>
<name>A0A2Z6QZG0_9GLOM</name>
<sequence length="108" mass="12676">MYRQVGRNTAVNREIMDMDTYATTNIQDGRGYEKTRNSDKYTNRISANRLHMYLPQKTLSERKGSHINECVDNRTKEPIKDYKDDVVVVNEHEDSENQHDTKLKDVPT</sequence>
<keyword evidence="2" id="KW-1185">Reference proteome</keyword>
<organism evidence="1 2">
    <name type="scientific">Rhizophagus clarus</name>
    <dbReference type="NCBI Taxonomy" id="94130"/>
    <lineage>
        <taxon>Eukaryota</taxon>
        <taxon>Fungi</taxon>
        <taxon>Fungi incertae sedis</taxon>
        <taxon>Mucoromycota</taxon>
        <taxon>Glomeromycotina</taxon>
        <taxon>Glomeromycetes</taxon>
        <taxon>Glomerales</taxon>
        <taxon>Glomeraceae</taxon>
        <taxon>Rhizophagus</taxon>
    </lineage>
</organism>
<dbReference type="EMBL" id="BEXD01000862">
    <property type="protein sequence ID" value="GBB90704.1"/>
    <property type="molecule type" value="Genomic_DNA"/>
</dbReference>
<reference evidence="1 2" key="1">
    <citation type="submission" date="2017-11" db="EMBL/GenBank/DDBJ databases">
        <title>The genome of Rhizophagus clarus HR1 reveals common genetic basis of auxotrophy among arbuscular mycorrhizal fungi.</title>
        <authorList>
            <person name="Kobayashi Y."/>
        </authorList>
    </citation>
    <scope>NUCLEOTIDE SEQUENCE [LARGE SCALE GENOMIC DNA]</scope>
    <source>
        <strain evidence="1 2">HR1</strain>
    </source>
</reference>
<protein>
    <submittedName>
        <fullName evidence="1">Uncharacterized protein</fullName>
    </submittedName>
</protein>
<comment type="caution">
    <text evidence="1">The sequence shown here is derived from an EMBL/GenBank/DDBJ whole genome shotgun (WGS) entry which is preliminary data.</text>
</comment>
<accession>A0A2Z6QZG0</accession>
<proteinExistence type="predicted"/>
<evidence type="ECO:0000313" key="2">
    <source>
        <dbReference type="Proteomes" id="UP000247702"/>
    </source>
</evidence>
<gene>
    <name evidence="1" type="ORF">RclHR1_17740004</name>
</gene>
<dbReference type="Proteomes" id="UP000247702">
    <property type="component" value="Unassembled WGS sequence"/>
</dbReference>